<gene>
    <name evidence="2" type="ORF">J8I01_08635</name>
</gene>
<dbReference type="RefSeq" id="WP_157005491.1">
    <property type="nucleotide sequence ID" value="NZ_CAWMGK010000098.1"/>
</dbReference>
<organism evidence="2 3">
    <name type="scientific">Aeromonas sanarellii</name>
    <dbReference type="NCBI Taxonomy" id="633415"/>
    <lineage>
        <taxon>Bacteria</taxon>
        <taxon>Pseudomonadati</taxon>
        <taxon>Pseudomonadota</taxon>
        <taxon>Gammaproteobacteria</taxon>
        <taxon>Aeromonadales</taxon>
        <taxon>Aeromonadaceae</taxon>
        <taxon>Aeromonas</taxon>
    </lineage>
</organism>
<sequence length="65" mass="6935">MHKPVSHLLSRLLNSGAAFDAPTHHNGTDRQAAASQTVQAAGWPRPGAPHDEAPSDDGKRRDDGR</sequence>
<keyword evidence="3" id="KW-1185">Reference proteome</keyword>
<feature type="region of interest" description="Disordered" evidence="1">
    <location>
        <begin position="18"/>
        <end position="65"/>
    </location>
</feature>
<evidence type="ECO:0000313" key="3">
    <source>
        <dbReference type="Proteomes" id="UP000666661"/>
    </source>
</evidence>
<dbReference type="EMBL" id="JAGIQF010000003">
    <property type="protein sequence ID" value="MBP0602573.1"/>
    <property type="molecule type" value="Genomic_DNA"/>
</dbReference>
<accession>A0ABS4B5G9</accession>
<reference evidence="2 3" key="1">
    <citation type="submission" date="2021-03" db="EMBL/GenBank/DDBJ databases">
        <title>Plant growth promoting bacteria isolated from wild legumes nodules and trapping Phaseolus vulgaris L. nodules in the center and southern Mexico.</title>
        <authorList>
            <person name="Estrada P."/>
        </authorList>
    </citation>
    <scope>NUCLEOTIDE SEQUENCE [LARGE SCALE GENOMIC DNA]</scope>
    <source>
        <strain evidence="2 3">MaGu-431</strain>
    </source>
</reference>
<feature type="compositionally biased region" description="Basic and acidic residues" evidence="1">
    <location>
        <begin position="48"/>
        <end position="65"/>
    </location>
</feature>
<name>A0ABS4B5G9_9GAMM</name>
<evidence type="ECO:0000313" key="2">
    <source>
        <dbReference type="EMBL" id="MBP0602573.1"/>
    </source>
</evidence>
<dbReference type="GeneID" id="97859467"/>
<proteinExistence type="predicted"/>
<comment type="caution">
    <text evidence="2">The sequence shown here is derived from an EMBL/GenBank/DDBJ whole genome shotgun (WGS) entry which is preliminary data.</text>
</comment>
<evidence type="ECO:0000256" key="1">
    <source>
        <dbReference type="SAM" id="MobiDB-lite"/>
    </source>
</evidence>
<protein>
    <submittedName>
        <fullName evidence="2">Uncharacterized protein</fullName>
    </submittedName>
</protein>
<dbReference type="Proteomes" id="UP000666661">
    <property type="component" value="Unassembled WGS sequence"/>
</dbReference>